<dbReference type="InterPro" id="IPR007373">
    <property type="entry name" value="Thiamin_PyroPKinase_B1-bd"/>
</dbReference>
<dbReference type="SUPFAM" id="SSF63999">
    <property type="entry name" value="Thiamin pyrophosphokinase, catalytic domain"/>
    <property type="match status" value="1"/>
</dbReference>
<dbReference type="InterPro" id="IPR006282">
    <property type="entry name" value="Thi_PPkinase"/>
</dbReference>
<dbReference type="InterPro" id="IPR036371">
    <property type="entry name" value="TPK_B1-bd_sf"/>
</dbReference>
<keyword evidence="1" id="KW-0808">Transferase</keyword>
<dbReference type="GO" id="GO:0009229">
    <property type="term" value="P:thiamine diphosphate biosynthetic process"/>
    <property type="evidence" value="ECO:0007669"/>
    <property type="project" value="InterPro"/>
</dbReference>
<evidence type="ECO:0000313" key="6">
    <source>
        <dbReference type="EMBL" id="CAD2132465.1"/>
    </source>
</evidence>
<evidence type="ECO:0000256" key="4">
    <source>
        <dbReference type="ARBA" id="ARBA00022840"/>
    </source>
</evidence>
<dbReference type="SMART" id="SM00983">
    <property type="entry name" value="TPK_B1_binding"/>
    <property type="match status" value="1"/>
</dbReference>
<dbReference type="PANTHER" id="PTHR13622">
    <property type="entry name" value="THIAMIN PYROPHOSPHOKINASE"/>
    <property type="match status" value="1"/>
</dbReference>
<sequence>MVSRLFKPFDFVRQNADQLAVIAVDGPKTVLPTEWFTIWNSAKVRLCTDGAANNLVESCKSTKTKSPDMVVGDFDSITEESKKYFESQKDCQVLKIDDQNTTDLTKTIGTLMQKVGSFFVDKPLAAILVLGGLTGRFDHVMGTFNAMMLQIQGFPSIPIYLLDGTNVVMIVQQSDTNIELLEEPITGTCGLIPLVQRRTLVTTEGFKWELKETKLDYGHCVSSSNKIVKPQQLRIRSSEPIVFTFELKRSFGLFYSCCSWPVRKVYDKSGSRNKIYNLIFVFGVFQSLDMKTERKSLPPELLPEIIDNLPINLRWSELRISLYFDVFLFKKQSRQIISIKKFLYHLQQLSQSANTCLKNWKPLLAINDLNSLSNLRHRLAGLFGALFPCLLIVKKSPLFSTTLLNIVNGWHDIPRGDKIAEQRQRASQMIEKIEELISVLQAINGEIFLAIKGRNDPSIMEFPNIINRLVNEQMEI</sequence>
<gene>
    <name evidence="6" type="ORF">MENT_LOCUS3658</name>
</gene>
<organism evidence="6 7">
    <name type="scientific">Meloidogyne enterolobii</name>
    <name type="common">Root-knot nematode worm</name>
    <name type="synonym">Meloidogyne mayaguensis</name>
    <dbReference type="NCBI Taxonomy" id="390850"/>
    <lineage>
        <taxon>Eukaryota</taxon>
        <taxon>Metazoa</taxon>
        <taxon>Ecdysozoa</taxon>
        <taxon>Nematoda</taxon>
        <taxon>Chromadorea</taxon>
        <taxon>Rhabditida</taxon>
        <taxon>Tylenchina</taxon>
        <taxon>Tylenchomorpha</taxon>
        <taxon>Tylenchoidea</taxon>
        <taxon>Meloidogynidae</taxon>
        <taxon>Meloidogyninae</taxon>
        <taxon>Meloidogyne</taxon>
    </lineage>
</organism>
<dbReference type="CDD" id="cd07995">
    <property type="entry name" value="TPK"/>
    <property type="match status" value="1"/>
</dbReference>
<dbReference type="Gene3D" id="2.60.120.320">
    <property type="entry name" value="Thiamin pyrophosphokinase, thiamin-binding domain"/>
    <property type="match status" value="1"/>
</dbReference>
<keyword evidence="2" id="KW-0547">Nucleotide-binding</keyword>
<dbReference type="PANTHER" id="PTHR13622:SF8">
    <property type="entry name" value="THIAMIN PYROPHOSPHOKINASE 1"/>
    <property type="match status" value="1"/>
</dbReference>
<evidence type="ECO:0000313" key="7">
    <source>
        <dbReference type="Proteomes" id="UP000580250"/>
    </source>
</evidence>
<dbReference type="GO" id="GO:0030975">
    <property type="term" value="F:thiamine binding"/>
    <property type="evidence" value="ECO:0007669"/>
    <property type="project" value="InterPro"/>
</dbReference>
<evidence type="ECO:0000256" key="1">
    <source>
        <dbReference type="ARBA" id="ARBA00022679"/>
    </source>
</evidence>
<comment type="caution">
    <text evidence="6">The sequence shown here is derived from an EMBL/GenBank/DDBJ whole genome shotgun (WGS) entry which is preliminary data.</text>
</comment>
<dbReference type="Gene3D" id="3.40.50.10240">
    <property type="entry name" value="Thiamin pyrophosphokinase, catalytic domain"/>
    <property type="match status" value="1"/>
</dbReference>
<reference evidence="6 7" key="1">
    <citation type="submission" date="2020-08" db="EMBL/GenBank/DDBJ databases">
        <authorList>
            <person name="Koutsovoulos G."/>
            <person name="Danchin GJ E."/>
        </authorList>
    </citation>
    <scope>NUCLEOTIDE SEQUENCE [LARGE SCALE GENOMIC DNA]</scope>
</reference>
<evidence type="ECO:0000256" key="3">
    <source>
        <dbReference type="ARBA" id="ARBA00022777"/>
    </source>
</evidence>
<dbReference type="GO" id="GO:0005524">
    <property type="term" value="F:ATP binding"/>
    <property type="evidence" value="ECO:0007669"/>
    <property type="project" value="UniProtKB-KW"/>
</dbReference>
<dbReference type="GO" id="GO:0016301">
    <property type="term" value="F:kinase activity"/>
    <property type="evidence" value="ECO:0007669"/>
    <property type="project" value="UniProtKB-KW"/>
</dbReference>
<dbReference type="NCBIfam" id="TIGR01378">
    <property type="entry name" value="thi_PPkinase"/>
    <property type="match status" value="1"/>
</dbReference>
<dbReference type="InterPro" id="IPR007371">
    <property type="entry name" value="TPK_catalytic"/>
</dbReference>
<dbReference type="OrthoDB" id="25149at2759"/>
<keyword evidence="3" id="KW-0418">Kinase</keyword>
<evidence type="ECO:0000256" key="2">
    <source>
        <dbReference type="ARBA" id="ARBA00022741"/>
    </source>
</evidence>
<accession>A0A6V7TS17</accession>
<dbReference type="GO" id="GO:0006772">
    <property type="term" value="P:thiamine metabolic process"/>
    <property type="evidence" value="ECO:0007669"/>
    <property type="project" value="InterPro"/>
</dbReference>
<dbReference type="InterPro" id="IPR036759">
    <property type="entry name" value="TPK_catalytic_sf"/>
</dbReference>
<dbReference type="Pfam" id="PF04265">
    <property type="entry name" value="TPK_B1_binding"/>
    <property type="match status" value="1"/>
</dbReference>
<feature type="domain" description="Thiamin pyrophosphokinase thiamin-binding" evidence="5">
    <location>
        <begin position="176"/>
        <end position="241"/>
    </location>
</feature>
<dbReference type="Pfam" id="PF04263">
    <property type="entry name" value="TPK_catalytic"/>
    <property type="match status" value="1"/>
</dbReference>
<name>A0A6V7TS17_MELEN</name>
<evidence type="ECO:0000259" key="5">
    <source>
        <dbReference type="SMART" id="SM00983"/>
    </source>
</evidence>
<dbReference type="EMBL" id="CAJEWN010000012">
    <property type="protein sequence ID" value="CAD2132465.1"/>
    <property type="molecule type" value="Genomic_DNA"/>
</dbReference>
<dbReference type="GO" id="GO:0004788">
    <property type="term" value="F:thiamine diphosphokinase activity"/>
    <property type="evidence" value="ECO:0007669"/>
    <property type="project" value="InterPro"/>
</dbReference>
<keyword evidence="4" id="KW-0067">ATP-binding</keyword>
<dbReference type="Proteomes" id="UP000580250">
    <property type="component" value="Unassembled WGS sequence"/>
</dbReference>
<dbReference type="AlphaFoldDB" id="A0A6V7TS17"/>
<protein>
    <recommendedName>
        <fullName evidence="5">Thiamin pyrophosphokinase thiamin-binding domain-containing protein</fullName>
    </recommendedName>
</protein>
<proteinExistence type="predicted"/>
<dbReference type="FunFam" id="2.60.120.320:FF:000001">
    <property type="entry name" value="Thiamine pyrophosphokinase"/>
    <property type="match status" value="1"/>
</dbReference>
<dbReference type="SUPFAM" id="SSF63862">
    <property type="entry name" value="Thiamin pyrophosphokinase, substrate-binding domain"/>
    <property type="match status" value="1"/>
</dbReference>